<dbReference type="Proteomes" id="UP000292282">
    <property type="component" value="Unassembled WGS sequence"/>
</dbReference>
<reference evidence="1 2" key="1">
    <citation type="submission" date="2017-12" db="EMBL/GenBank/DDBJ databases">
        <authorList>
            <person name="Pombert J.-F."/>
            <person name="Haag K.L."/>
            <person name="Ebert D."/>
        </authorList>
    </citation>
    <scope>NUCLEOTIDE SEQUENCE [LARGE SCALE GENOMIC DNA]</scope>
    <source>
        <strain evidence="1">IL-G-3</strain>
    </source>
</reference>
<dbReference type="EMBL" id="PITK01000484">
    <property type="protein sequence ID" value="TBU13266.1"/>
    <property type="molecule type" value="Genomic_DNA"/>
</dbReference>
<dbReference type="AlphaFoldDB" id="A0A4Q9LY03"/>
<dbReference type="OrthoDB" id="2192644at2759"/>
<accession>A0A4Q9LY03</accession>
<organism evidence="1 2">
    <name type="scientific">Hamiltosporidium tvaerminnensis</name>
    <dbReference type="NCBI Taxonomy" id="1176355"/>
    <lineage>
        <taxon>Eukaryota</taxon>
        <taxon>Fungi</taxon>
        <taxon>Fungi incertae sedis</taxon>
        <taxon>Microsporidia</taxon>
        <taxon>Dubosqiidae</taxon>
        <taxon>Hamiltosporidium</taxon>
    </lineage>
</organism>
<protein>
    <submittedName>
        <fullName evidence="1">Uncharacterized protein</fullName>
    </submittedName>
</protein>
<keyword evidence="2" id="KW-1185">Reference proteome</keyword>
<name>A0A4Q9LY03_9MICR</name>
<evidence type="ECO:0000313" key="2">
    <source>
        <dbReference type="Proteomes" id="UP000292282"/>
    </source>
</evidence>
<evidence type="ECO:0000313" key="1">
    <source>
        <dbReference type="EMBL" id="TBU13266.1"/>
    </source>
</evidence>
<dbReference type="VEuPathDB" id="MicrosporidiaDB:CWI38_0484p0030"/>
<sequence length="124" mass="14487">MPEPSPALDISLMQEILDNEYEDKRVDTRIKIDYDLLANSLGLIYKCRDGIVTKYHKSHAKRLQLPHNKTTETIYFDRRRELESGPNAEESCKSASIFAIKRYKPKININEESDLKEEEMVVQE</sequence>
<proteinExistence type="predicted"/>
<comment type="caution">
    <text evidence="1">The sequence shown here is derived from an EMBL/GenBank/DDBJ whole genome shotgun (WGS) entry which is preliminary data.</text>
</comment>
<gene>
    <name evidence="1" type="ORF">CWI38_0484p0030</name>
</gene>